<evidence type="ECO:0000313" key="9">
    <source>
        <dbReference type="Proteomes" id="UP001634393"/>
    </source>
</evidence>
<comment type="caution">
    <text evidence="8">The sequence shown here is derived from an EMBL/GenBank/DDBJ whole genome shotgun (WGS) entry which is preliminary data.</text>
</comment>
<evidence type="ECO:0000256" key="5">
    <source>
        <dbReference type="ARBA" id="ARBA00022833"/>
    </source>
</evidence>
<reference evidence="8 9" key="1">
    <citation type="submission" date="2024-12" db="EMBL/GenBank/DDBJ databases">
        <title>The unique morphological basis and parallel evolutionary history of personate flowers in Penstemon.</title>
        <authorList>
            <person name="Depatie T.H."/>
            <person name="Wessinger C.A."/>
        </authorList>
    </citation>
    <scope>NUCLEOTIDE SEQUENCE [LARGE SCALE GENOMIC DNA]</scope>
    <source>
        <strain evidence="8">WTNN_2</strain>
        <tissue evidence="8">Leaf</tissue>
    </source>
</reference>
<evidence type="ECO:0000259" key="7">
    <source>
        <dbReference type="PROSITE" id="PS50089"/>
    </source>
</evidence>
<keyword evidence="3" id="KW-0479">Metal-binding</keyword>
<dbReference type="SUPFAM" id="SSF57850">
    <property type="entry name" value="RING/U-box"/>
    <property type="match status" value="1"/>
</dbReference>
<dbReference type="Gene3D" id="3.30.40.10">
    <property type="entry name" value="Zinc/RING finger domain, C3HC4 (zinc finger)"/>
    <property type="match status" value="1"/>
</dbReference>
<proteinExistence type="predicted"/>
<dbReference type="InterPro" id="IPR013083">
    <property type="entry name" value="Znf_RING/FYVE/PHD"/>
</dbReference>
<dbReference type="SMART" id="SM00744">
    <property type="entry name" value="RINGv"/>
    <property type="match status" value="1"/>
</dbReference>
<dbReference type="GO" id="GO:0061630">
    <property type="term" value="F:ubiquitin protein ligase activity"/>
    <property type="evidence" value="ECO:0007669"/>
    <property type="project" value="UniProtKB-EC"/>
</dbReference>
<protein>
    <recommendedName>
        <fullName evidence="2">RING-type E3 ubiquitin transferase</fullName>
        <ecNumber evidence="2">2.3.2.27</ecNumber>
    </recommendedName>
</protein>
<organism evidence="8 9">
    <name type="scientific">Penstemon smallii</name>
    <dbReference type="NCBI Taxonomy" id="265156"/>
    <lineage>
        <taxon>Eukaryota</taxon>
        <taxon>Viridiplantae</taxon>
        <taxon>Streptophyta</taxon>
        <taxon>Embryophyta</taxon>
        <taxon>Tracheophyta</taxon>
        <taxon>Spermatophyta</taxon>
        <taxon>Magnoliopsida</taxon>
        <taxon>eudicotyledons</taxon>
        <taxon>Gunneridae</taxon>
        <taxon>Pentapetalae</taxon>
        <taxon>asterids</taxon>
        <taxon>lamiids</taxon>
        <taxon>Lamiales</taxon>
        <taxon>Plantaginaceae</taxon>
        <taxon>Cheloneae</taxon>
        <taxon>Penstemon</taxon>
    </lineage>
</organism>
<dbReference type="PROSITE" id="PS50089">
    <property type="entry name" value="ZF_RING_2"/>
    <property type="match status" value="1"/>
</dbReference>
<accession>A0ABD3TU09</accession>
<evidence type="ECO:0000256" key="6">
    <source>
        <dbReference type="PROSITE-ProRule" id="PRU00175"/>
    </source>
</evidence>
<dbReference type="InterPro" id="IPR001841">
    <property type="entry name" value="Znf_RING"/>
</dbReference>
<dbReference type="GO" id="GO:0008270">
    <property type="term" value="F:zinc ion binding"/>
    <property type="evidence" value="ECO:0007669"/>
    <property type="project" value="UniProtKB-KW"/>
</dbReference>
<evidence type="ECO:0000313" key="8">
    <source>
        <dbReference type="EMBL" id="KAL3840606.1"/>
    </source>
</evidence>
<comment type="catalytic activity">
    <reaction evidence="1">
        <text>S-ubiquitinyl-[E2 ubiquitin-conjugating enzyme]-L-cysteine + [acceptor protein]-L-lysine = [E2 ubiquitin-conjugating enzyme]-L-cysteine + N(6)-ubiquitinyl-[acceptor protein]-L-lysine.</text>
        <dbReference type="EC" id="2.3.2.27"/>
    </reaction>
</comment>
<dbReference type="Proteomes" id="UP001634393">
    <property type="component" value="Unassembled WGS sequence"/>
</dbReference>
<gene>
    <name evidence="8" type="ORF">ACJIZ3_025197</name>
</gene>
<dbReference type="SMART" id="SM00184">
    <property type="entry name" value="RING"/>
    <property type="match status" value="1"/>
</dbReference>
<feature type="domain" description="RING-type" evidence="7">
    <location>
        <begin position="195"/>
        <end position="236"/>
    </location>
</feature>
<evidence type="ECO:0000256" key="4">
    <source>
        <dbReference type="ARBA" id="ARBA00022771"/>
    </source>
</evidence>
<keyword evidence="9" id="KW-1185">Reference proteome</keyword>
<keyword evidence="5" id="KW-0862">Zinc</keyword>
<dbReference type="PANTHER" id="PTHR15710:SF217">
    <property type="entry name" value="E3 UBIQUITIN-PROTEIN LIGASE RDUF2"/>
    <property type="match status" value="1"/>
</dbReference>
<evidence type="ECO:0000256" key="2">
    <source>
        <dbReference type="ARBA" id="ARBA00012483"/>
    </source>
</evidence>
<dbReference type="EMBL" id="JBJXBP010000003">
    <property type="protein sequence ID" value="KAL3840606.1"/>
    <property type="molecule type" value="Genomic_DNA"/>
</dbReference>
<sequence>MDGFYECYQAVVSMNIKKLGERTMRTIADPVAYSQIDRINLYFQCKPVIHSFVLNRNSMEFLGEELRPVIVNSFHLSQQEIMYSASIHETMKRELSGWTLTNNWHDWLIESVLCETRDMIKLVSPGHNVLDVLIEVFDKHNHFYLVDDDDDEINGVIQESMEESTFGMIPATDSSIESLERKIMVCENGRSCESCPICLGEFITYCEIVPMPCSHVFHGDCIVEWLKTSHYCPVCRFEMPPTS</sequence>
<dbReference type="Pfam" id="PF13639">
    <property type="entry name" value="zf-RING_2"/>
    <property type="match status" value="1"/>
</dbReference>
<name>A0ABD3TU09_9LAMI</name>
<keyword evidence="4 6" id="KW-0863">Zinc-finger</keyword>
<evidence type="ECO:0000256" key="1">
    <source>
        <dbReference type="ARBA" id="ARBA00000900"/>
    </source>
</evidence>
<dbReference type="PANTHER" id="PTHR15710">
    <property type="entry name" value="E3 UBIQUITIN-PROTEIN LIGASE PRAJA"/>
    <property type="match status" value="1"/>
</dbReference>
<dbReference type="AlphaFoldDB" id="A0ABD3TU09"/>
<evidence type="ECO:0000256" key="3">
    <source>
        <dbReference type="ARBA" id="ARBA00022723"/>
    </source>
</evidence>
<dbReference type="EC" id="2.3.2.27" evidence="2"/>
<dbReference type="InterPro" id="IPR011016">
    <property type="entry name" value="Znf_RING-CH"/>
</dbReference>